<dbReference type="SUPFAM" id="SSF53335">
    <property type="entry name" value="S-adenosyl-L-methionine-dependent methyltransferases"/>
    <property type="match status" value="1"/>
</dbReference>
<keyword evidence="1" id="KW-0949">S-adenosyl-L-methionine</keyword>
<reference evidence="3 4" key="1">
    <citation type="submission" date="2024-02" db="EMBL/GenBank/DDBJ databases">
        <title>Bacteria isolated from the canopy kelp, Nereocystis luetkeana.</title>
        <authorList>
            <person name="Pfister C.A."/>
            <person name="Younker I.T."/>
            <person name="Light S.H."/>
        </authorList>
    </citation>
    <scope>NUCLEOTIDE SEQUENCE [LARGE SCALE GENOMIC DNA]</scope>
    <source>
        <strain evidence="3 4">TI.1.05</strain>
    </source>
</reference>
<feature type="binding site" evidence="1">
    <location>
        <position position="73"/>
    </location>
    <ligand>
        <name>S-adenosyl-L-methionine</name>
        <dbReference type="ChEBI" id="CHEBI:59789"/>
    </ligand>
</feature>
<dbReference type="EMBL" id="JBAKAZ010000018">
    <property type="protein sequence ID" value="MEL0629249.1"/>
    <property type="molecule type" value="Genomic_DNA"/>
</dbReference>
<keyword evidence="1 3" id="KW-0489">Methyltransferase</keyword>
<name>A0ABU9GPT2_9GAMM</name>
<dbReference type="GO" id="GO:0008168">
    <property type="term" value="F:methyltransferase activity"/>
    <property type="evidence" value="ECO:0007669"/>
    <property type="project" value="UniProtKB-KW"/>
</dbReference>
<comment type="function">
    <text evidence="1">Catalyzes the methylation of 5-carboxymethoxyuridine (cmo5U) to form 5-methoxycarbonylmethoxyuridine (mcmo5U) at position 34 in tRNAs.</text>
</comment>
<gene>
    <name evidence="1" type="primary">cmoM</name>
    <name evidence="3" type="ORF">V6256_06470</name>
</gene>
<organism evidence="3 4">
    <name type="scientific">Psychromonas aquatilis</name>
    <dbReference type="NCBI Taxonomy" id="2005072"/>
    <lineage>
        <taxon>Bacteria</taxon>
        <taxon>Pseudomonadati</taxon>
        <taxon>Pseudomonadota</taxon>
        <taxon>Gammaproteobacteria</taxon>
        <taxon>Alteromonadales</taxon>
        <taxon>Psychromonadaceae</taxon>
        <taxon>Psychromonas</taxon>
    </lineage>
</organism>
<comment type="similarity">
    <text evidence="1">Belongs to the class I-like SAM-binding methyltransferase superfamily. CmoM family.</text>
</comment>
<proteinExistence type="inferred from homology"/>
<evidence type="ECO:0000259" key="2">
    <source>
        <dbReference type="Pfam" id="PF13847"/>
    </source>
</evidence>
<evidence type="ECO:0000313" key="4">
    <source>
        <dbReference type="Proteomes" id="UP001369082"/>
    </source>
</evidence>
<keyword evidence="4" id="KW-1185">Reference proteome</keyword>
<evidence type="ECO:0000313" key="3">
    <source>
        <dbReference type="EMBL" id="MEL0629249.1"/>
    </source>
</evidence>
<keyword evidence="1" id="KW-0808">Transferase</keyword>
<dbReference type="Gene3D" id="3.40.50.150">
    <property type="entry name" value="Vaccinia Virus protein VP39"/>
    <property type="match status" value="1"/>
</dbReference>
<feature type="binding site" evidence="1">
    <location>
        <position position="119"/>
    </location>
    <ligand>
        <name>S-adenosyl-L-methionine</name>
        <dbReference type="ChEBI" id="CHEBI:59789"/>
    </ligand>
</feature>
<accession>A0ABU9GPT2</accession>
<dbReference type="PANTHER" id="PTHR43861">
    <property type="entry name" value="TRANS-ACONITATE 2-METHYLTRANSFERASE-RELATED"/>
    <property type="match status" value="1"/>
</dbReference>
<dbReference type="InterPro" id="IPR025714">
    <property type="entry name" value="Methyltranfer_dom"/>
</dbReference>
<dbReference type="GO" id="GO:0032259">
    <property type="term" value="P:methylation"/>
    <property type="evidence" value="ECO:0007669"/>
    <property type="project" value="UniProtKB-KW"/>
</dbReference>
<dbReference type="Proteomes" id="UP001369082">
    <property type="component" value="Unassembled WGS sequence"/>
</dbReference>
<dbReference type="HAMAP" id="MF_02057">
    <property type="entry name" value="tRNA_methyltr_CmoM"/>
    <property type="match status" value="1"/>
</dbReference>
<dbReference type="RefSeq" id="WP_341597259.1">
    <property type="nucleotide sequence ID" value="NZ_JBAKAZ010000018.1"/>
</dbReference>
<sequence>MTDYNFDPIAQKFVNNIYGSYKGQIRKEILWCELLDCLKRLNKPKLRVLDAGGGFGYFSQKLAELGHQVILCDISNELLSVAKAQLADQPYQHNVHILHCSIQSLAEHIDGGFDLILNHAVLEWLAEPKQTLQDLTTWLNADGLLSLMYYNKEAQRFFNLVSGNLEFVERGMPRKKVVRLSPTNPLFEAEVVDWITQVNLSVLKKTGVRVLHDYMKSSEVAEQKFEQLLAMEKTYCQTEPYASLGRYTHLTICHKDADFRLGE</sequence>
<evidence type="ECO:0000256" key="1">
    <source>
        <dbReference type="HAMAP-Rule" id="MF_02057"/>
    </source>
</evidence>
<dbReference type="CDD" id="cd02440">
    <property type="entry name" value="AdoMet_MTases"/>
    <property type="match status" value="1"/>
</dbReference>
<feature type="domain" description="Methyltransferase" evidence="2">
    <location>
        <begin position="43"/>
        <end position="155"/>
    </location>
</feature>
<dbReference type="InterPro" id="IPR033664">
    <property type="entry name" value="Cmo5U_methylTrfase"/>
</dbReference>
<feature type="binding site" evidence="1">
    <location>
        <begin position="52"/>
        <end position="53"/>
    </location>
    <ligand>
        <name>S-adenosyl-L-methionine</name>
        <dbReference type="ChEBI" id="CHEBI:59789"/>
    </ligand>
</feature>
<comment type="caution">
    <text evidence="1">Lacks conserved residue(s) required for the propagation of feature annotation.</text>
</comment>
<comment type="catalytic activity">
    <reaction evidence="1">
        <text>5-carboxymethoxyuridine(34) in tRNA + S-adenosyl-L-methionine = 5-methoxycarbonylmethoxyuridine(34) in tRNA + S-adenosyl-L-homocysteine</text>
        <dbReference type="Rhea" id="RHEA:54080"/>
        <dbReference type="Rhea" id="RHEA-COMP:13383"/>
        <dbReference type="Rhea" id="RHEA-COMP:13781"/>
        <dbReference type="ChEBI" id="CHEBI:57856"/>
        <dbReference type="ChEBI" id="CHEBI:59789"/>
        <dbReference type="ChEBI" id="CHEBI:136879"/>
        <dbReference type="ChEBI" id="CHEBI:138053"/>
    </reaction>
</comment>
<protein>
    <recommendedName>
        <fullName evidence="1">tRNA 5-carboxymethoxyuridine methyltransferase</fullName>
        <ecNumber evidence="1">2.1.1.-</ecNumber>
    </recommendedName>
    <alternativeName>
        <fullName evidence="1">cmo5U methyltransferase</fullName>
    </alternativeName>
</protein>
<dbReference type="InterPro" id="IPR029063">
    <property type="entry name" value="SAM-dependent_MTases_sf"/>
</dbReference>
<dbReference type="Pfam" id="PF13847">
    <property type="entry name" value="Methyltransf_31"/>
    <property type="match status" value="1"/>
</dbReference>
<comment type="caution">
    <text evidence="3">The sequence shown here is derived from an EMBL/GenBank/DDBJ whole genome shotgun (WGS) entry which is preliminary data.</text>
</comment>
<keyword evidence="1" id="KW-0819">tRNA processing</keyword>
<feature type="binding site" evidence="1">
    <location>
        <position position="26"/>
    </location>
    <ligand>
        <name>S-adenosyl-L-methionine</name>
        <dbReference type="ChEBI" id="CHEBI:59789"/>
    </ligand>
</feature>
<dbReference type="EC" id="2.1.1.-" evidence="1"/>